<dbReference type="Pfam" id="PF19036">
    <property type="entry name" value="Fuz_longin_1"/>
    <property type="match status" value="1"/>
</dbReference>
<dbReference type="GO" id="GO:0031085">
    <property type="term" value="C:BLOC-3 complex"/>
    <property type="evidence" value="ECO:0007669"/>
    <property type="project" value="TreeGrafter"/>
</dbReference>
<dbReference type="GO" id="GO:0016192">
    <property type="term" value="P:vesicle-mediated transport"/>
    <property type="evidence" value="ECO:0007669"/>
    <property type="project" value="InterPro"/>
</dbReference>
<dbReference type="EMBL" id="JANTQA010000032">
    <property type="protein sequence ID" value="KAJ3439816.1"/>
    <property type="molecule type" value="Genomic_DNA"/>
</dbReference>
<sequence>MQDPKKENQEESEPIFGNELQFLVLYSRTGNPIYSKKQDNQIMKLGPITTSQELFCDMYKQKFAYVCCGSTKFVFYNYSTLNFIAISSKETVHLLKRLLIIVKNLFFFRFGLDVMKKVLVDGVLSNGQSLISPLLDNLIRLSRTNQSFLVQANCFEFHKNVISQVEEILQKVLDSNEEIEMVIVFQDTKLIGYVHTESIEILNSKDIFLLIVYLQSLFYNPTDIKKTTKSNDQEEELKKNTNEKEIEIEKEKKKDDKINDLSNQKKEENEKVENDDNLIITKSEKNDLDSKSNNQNTEKNNQSFKNEDLDEKNENIEQEEEGNKKIDNETELQKSNKIKDFLEILFLRTKKKKKDREKYLIYSNKINQDTFILFINKYKEVLPENIENEKTKLRKSVEIFETEKKSKFSFLPPLISIVSFEQKFPGLVHFILVDRLNNKIYSPSIDQETKGGKLIKDLVWDLFSKSQNYLMKGCSSMVLKVNKWCYSYNLWFEDQNQNVIPIPKNLPLDEIDDNKDFYENLSVKLGLGKKVNCWELFTLYLGILPYEICIDFNWRLYKDICDRVIED</sequence>
<gene>
    <name evidence="3" type="ORF">M0812_15856</name>
</gene>
<feature type="compositionally biased region" description="Acidic residues" evidence="1">
    <location>
        <begin position="308"/>
        <end position="320"/>
    </location>
</feature>
<dbReference type="Proteomes" id="UP001146793">
    <property type="component" value="Unassembled WGS sequence"/>
</dbReference>
<evidence type="ECO:0000259" key="2">
    <source>
        <dbReference type="Pfam" id="PF19036"/>
    </source>
</evidence>
<reference evidence="3" key="1">
    <citation type="submission" date="2022-08" db="EMBL/GenBank/DDBJ databases">
        <title>Novel sulphate-reducing endosymbionts in the free-living metamonad Anaeramoeba.</title>
        <authorList>
            <person name="Jerlstrom-Hultqvist J."/>
            <person name="Cepicka I."/>
            <person name="Gallot-Lavallee L."/>
            <person name="Salas-Leiva D."/>
            <person name="Curtis B.A."/>
            <person name="Zahonova K."/>
            <person name="Pipaliya S."/>
            <person name="Dacks J."/>
            <person name="Roger A.J."/>
        </authorList>
    </citation>
    <scope>NUCLEOTIDE SEQUENCE</scope>
    <source>
        <strain evidence="3">Busselton2</strain>
    </source>
</reference>
<proteinExistence type="predicted"/>
<protein>
    <submittedName>
        <fullName evidence="3">Hermansky-pudlak syndrome protein</fullName>
    </submittedName>
</protein>
<dbReference type="PANTHER" id="PTHR12761:SF1">
    <property type="entry name" value="BLOC-3 COMPLEX MEMBER HPS1"/>
    <property type="match status" value="1"/>
</dbReference>
<accession>A0AAV7ZCT0</accession>
<feature type="compositionally biased region" description="Polar residues" evidence="1">
    <location>
        <begin position="291"/>
        <end position="304"/>
    </location>
</feature>
<dbReference type="PANTHER" id="PTHR12761">
    <property type="entry name" value="HERMANSKY-PUDLAK SYNDROME PROTEIN 1"/>
    <property type="match status" value="1"/>
</dbReference>
<evidence type="ECO:0000256" key="1">
    <source>
        <dbReference type="SAM" id="MobiDB-lite"/>
    </source>
</evidence>
<organism evidence="3 4">
    <name type="scientific">Anaeramoeba flamelloides</name>
    <dbReference type="NCBI Taxonomy" id="1746091"/>
    <lineage>
        <taxon>Eukaryota</taxon>
        <taxon>Metamonada</taxon>
        <taxon>Anaeramoebidae</taxon>
        <taxon>Anaeramoeba</taxon>
    </lineage>
</organism>
<dbReference type="GO" id="GO:0005085">
    <property type="term" value="F:guanyl-nucleotide exchange factor activity"/>
    <property type="evidence" value="ECO:0007669"/>
    <property type="project" value="TreeGrafter"/>
</dbReference>
<evidence type="ECO:0000313" key="4">
    <source>
        <dbReference type="Proteomes" id="UP001146793"/>
    </source>
</evidence>
<comment type="caution">
    <text evidence="3">The sequence shown here is derived from an EMBL/GenBank/DDBJ whole genome shotgun (WGS) entry which is preliminary data.</text>
</comment>
<feature type="domain" description="FUZ/MON1/HPS1 first Longin" evidence="2">
    <location>
        <begin position="22"/>
        <end position="118"/>
    </location>
</feature>
<name>A0AAV7ZCT0_9EUKA</name>
<dbReference type="InterPro" id="IPR026053">
    <property type="entry name" value="HPS1"/>
</dbReference>
<dbReference type="InterPro" id="IPR043972">
    <property type="entry name" value="FUZ/MON1/HPS1_longin_1"/>
</dbReference>
<feature type="region of interest" description="Disordered" evidence="1">
    <location>
        <begin position="259"/>
        <end position="328"/>
    </location>
</feature>
<evidence type="ECO:0000313" key="3">
    <source>
        <dbReference type="EMBL" id="KAJ3439816.1"/>
    </source>
</evidence>
<dbReference type="AlphaFoldDB" id="A0AAV7ZCT0"/>
<feature type="compositionally biased region" description="Basic and acidic residues" evidence="1">
    <location>
        <begin position="259"/>
        <end position="274"/>
    </location>
</feature>